<protein>
    <recommendedName>
        <fullName evidence="4">Zn(2)-C6 fungal-type domain-containing protein</fullName>
    </recommendedName>
</protein>
<dbReference type="GO" id="GO:0045944">
    <property type="term" value="P:positive regulation of transcription by RNA polymerase II"/>
    <property type="evidence" value="ECO:0007669"/>
    <property type="project" value="TreeGrafter"/>
</dbReference>
<feature type="compositionally biased region" description="Polar residues" evidence="3">
    <location>
        <begin position="116"/>
        <end position="125"/>
    </location>
</feature>
<sequence length="610" mass="66717">MSTKPRRTLAGPIFRVRTGCLTCRGRKKKCDETKPRCRGCERNRLECRWPPTSSSQATAAASSSQATQSGGTSRSPRVVGNSPESTRQDDVQPTAPSPSGSTVASQSPQHLPDRSVNFSFASHIQSSESPSAATTDSSPSPATQIVTTDQSSGIIVPPQTPEEHTTTAIGFQDPSAFSVFNTEDPDDGESTDQMVHSPVQPMSIFRDHHVPRSMNLLAGNQDSNSLELLSHYLSATSLSMANGSTADNPFTAQLIPLAFSSDLVLQLLLTQSAVHRAAKSLVPTDHIATKYYNQSLRLFQQNISTYMGGQHGEETLILGIGALILCLVETAKGDVNGTIFDHLMAAQSLILPFLSANNTFLHKTLKDFLTEYYIYTATVSMISIDARLGDQLFLSNDLILLATELVASSYIGSLCGCWLDLILLVPSIFDLGRRIMSHMDEPDWRPSADDFILFSQLQSQILNWQPNPMVTENVALAGYIYQKALLLYLHTALHTLSREEHGLQAMAIQNALSGALSHLAQLDPSVRINTSLCWPITIIGSCVTDKGQQEFLHERLGHMFATIGLGNIRQTSVVLQHLWDHNEVMPADIGAGPWQVCRVMNENQIWISFA</sequence>
<gene>
    <name evidence="5" type="ORF">CFIO01_05051</name>
</gene>
<accession>A0A010S3T2</accession>
<dbReference type="GO" id="GO:0005634">
    <property type="term" value="C:nucleus"/>
    <property type="evidence" value="ECO:0007669"/>
    <property type="project" value="UniProtKB-SubCell"/>
</dbReference>
<dbReference type="InterPro" id="IPR036864">
    <property type="entry name" value="Zn2-C6_fun-type_DNA-bd_sf"/>
</dbReference>
<organism evidence="5 6">
    <name type="scientific">Colletotrichum fioriniae PJ7</name>
    <dbReference type="NCBI Taxonomy" id="1445577"/>
    <lineage>
        <taxon>Eukaryota</taxon>
        <taxon>Fungi</taxon>
        <taxon>Dikarya</taxon>
        <taxon>Ascomycota</taxon>
        <taxon>Pezizomycotina</taxon>
        <taxon>Sordariomycetes</taxon>
        <taxon>Hypocreomycetidae</taxon>
        <taxon>Glomerellales</taxon>
        <taxon>Glomerellaceae</taxon>
        <taxon>Colletotrichum</taxon>
        <taxon>Colletotrichum acutatum species complex</taxon>
    </lineage>
</organism>
<dbReference type="Proteomes" id="UP000020467">
    <property type="component" value="Unassembled WGS sequence"/>
</dbReference>
<dbReference type="eggNOG" id="ENOG502SM8S">
    <property type="taxonomic scope" value="Eukaryota"/>
</dbReference>
<feature type="compositionally biased region" description="Low complexity" evidence="3">
    <location>
        <begin position="126"/>
        <end position="143"/>
    </location>
</feature>
<dbReference type="PROSITE" id="PS00463">
    <property type="entry name" value="ZN2_CY6_FUNGAL_1"/>
    <property type="match status" value="1"/>
</dbReference>
<dbReference type="Pfam" id="PF00172">
    <property type="entry name" value="Zn_clus"/>
    <property type="match status" value="1"/>
</dbReference>
<dbReference type="PANTHER" id="PTHR37534">
    <property type="entry name" value="TRANSCRIPTIONAL ACTIVATOR PROTEIN UGA3"/>
    <property type="match status" value="1"/>
</dbReference>
<dbReference type="SMART" id="SM00066">
    <property type="entry name" value="GAL4"/>
    <property type="match status" value="1"/>
</dbReference>
<dbReference type="HOGENOM" id="CLU_023417_2_1_1"/>
<dbReference type="SUPFAM" id="SSF57701">
    <property type="entry name" value="Zn2/Cys6 DNA-binding domain"/>
    <property type="match status" value="1"/>
</dbReference>
<evidence type="ECO:0000259" key="4">
    <source>
        <dbReference type="PROSITE" id="PS50048"/>
    </source>
</evidence>
<evidence type="ECO:0000256" key="3">
    <source>
        <dbReference type="SAM" id="MobiDB-lite"/>
    </source>
</evidence>
<keyword evidence="2" id="KW-0539">Nucleus</keyword>
<feature type="region of interest" description="Disordered" evidence="3">
    <location>
        <begin position="46"/>
        <end position="154"/>
    </location>
</feature>
<dbReference type="GO" id="GO:0008270">
    <property type="term" value="F:zinc ion binding"/>
    <property type="evidence" value="ECO:0007669"/>
    <property type="project" value="InterPro"/>
</dbReference>
<dbReference type="GO" id="GO:0000976">
    <property type="term" value="F:transcription cis-regulatory region binding"/>
    <property type="evidence" value="ECO:0007669"/>
    <property type="project" value="TreeGrafter"/>
</dbReference>
<dbReference type="InterPro" id="IPR001138">
    <property type="entry name" value="Zn2Cys6_DnaBD"/>
</dbReference>
<evidence type="ECO:0000256" key="2">
    <source>
        <dbReference type="ARBA" id="ARBA00023242"/>
    </source>
</evidence>
<dbReference type="GO" id="GO:0000981">
    <property type="term" value="F:DNA-binding transcription factor activity, RNA polymerase II-specific"/>
    <property type="evidence" value="ECO:0007669"/>
    <property type="project" value="InterPro"/>
</dbReference>
<name>A0A010S3T2_9PEZI</name>
<dbReference type="KEGG" id="cfj:CFIO01_05051"/>
<proteinExistence type="predicted"/>
<dbReference type="PANTHER" id="PTHR37534:SF43">
    <property type="entry name" value="FINGER DOMAIN PROTEIN, PUTATIVE (AFU_ORTHOLOGUE AFUA_1G01850)-RELATED"/>
    <property type="match status" value="1"/>
</dbReference>
<dbReference type="InterPro" id="IPR021858">
    <property type="entry name" value="Fun_TF"/>
</dbReference>
<evidence type="ECO:0000256" key="1">
    <source>
        <dbReference type="ARBA" id="ARBA00004123"/>
    </source>
</evidence>
<evidence type="ECO:0000313" key="6">
    <source>
        <dbReference type="Proteomes" id="UP000020467"/>
    </source>
</evidence>
<dbReference type="PROSITE" id="PS50048">
    <property type="entry name" value="ZN2_CY6_FUNGAL_2"/>
    <property type="match status" value="1"/>
</dbReference>
<comment type="subcellular location">
    <subcellularLocation>
        <location evidence="1">Nucleus</location>
    </subcellularLocation>
</comment>
<comment type="caution">
    <text evidence="5">The sequence shown here is derived from an EMBL/GenBank/DDBJ whole genome shotgun (WGS) entry which is preliminary data.</text>
</comment>
<feature type="compositionally biased region" description="Polar residues" evidence="3">
    <location>
        <begin position="144"/>
        <end position="153"/>
    </location>
</feature>
<dbReference type="OrthoDB" id="1919336at2759"/>
<dbReference type="CDD" id="cd00067">
    <property type="entry name" value="GAL4"/>
    <property type="match status" value="1"/>
</dbReference>
<dbReference type="EMBL" id="JARH01000561">
    <property type="protein sequence ID" value="EXF79263.1"/>
    <property type="molecule type" value="Genomic_DNA"/>
</dbReference>
<feature type="compositionally biased region" description="Polar residues" evidence="3">
    <location>
        <begin position="97"/>
        <end position="109"/>
    </location>
</feature>
<evidence type="ECO:0000313" key="5">
    <source>
        <dbReference type="EMBL" id="EXF79263.1"/>
    </source>
</evidence>
<dbReference type="Pfam" id="PF11951">
    <property type="entry name" value="Fungal_trans_2"/>
    <property type="match status" value="1"/>
</dbReference>
<feature type="domain" description="Zn(2)-C6 fungal-type" evidence="4">
    <location>
        <begin position="19"/>
        <end position="49"/>
    </location>
</feature>
<dbReference type="Gene3D" id="4.10.240.10">
    <property type="entry name" value="Zn(2)-C6 fungal-type DNA-binding domain"/>
    <property type="match status" value="1"/>
</dbReference>
<feature type="compositionally biased region" description="Low complexity" evidence="3">
    <location>
        <begin position="52"/>
        <end position="73"/>
    </location>
</feature>
<keyword evidence="6" id="KW-1185">Reference proteome</keyword>
<dbReference type="AlphaFoldDB" id="A0A010S3T2"/>
<reference evidence="5 6" key="1">
    <citation type="submission" date="2014-02" db="EMBL/GenBank/DDBJ databases">
        <title>The genome sequence of Colletotrichum fioriniae PJ7.</title>
        <authorList>
            <person name="Baroncelli R."/>
            <person name="Thon M.R."/>
        </authorList>
    </citation>
    <scope>NUCLEOTIDE SEQUENCE [LARGE SCALE GENOMIC DNA]</scope>
    <source>
        <strain evidence="5 6">PJ7</strain>
    </source>
</reference>